<keyword evidence="5" id="KW-0762">Sugar transport</keyword>
<keyword evidence="7 9" id="KW-1133">Transmembrane helix</keyword>
<feature type="transmembrane region" description="Helical" evidence="9">
    <location>
        <begin position="48"/>
        <end position="70"/>
    </location>
</feature>
<evidence type="ECO:0000313" key="11">
    <source>
        <dbReference type="EMBL" id="MBB5575505.1"/>
    </source>
</evidence>
<feature type="transmembrane region" description="Helical" evidence="9">
    <location>
        <begin position="224"/>
        <end position="246"/>
    </location>
</feature>
<keyword evidence="8 9" id="KW-0472">Membrane</keyword>
<dbReference type="Pfam" id="PF07690">
    <property type="entry name" value="MFS_1"/>
    <property type="match status" value="1"/>
</dbReference>
<feature type="transmembrane region" description="Helical" evidence="9">
    <location>
        <begin position="286"/>
        <end position="303"/>
    </location>
</feature>
<keyword evidence="6 9" id="KW-0812">Transmembrane</keyword>
<feature type="transmembrane region" description="Helical" evidence="9">
    <location>
        <begin position="253"/>
        <end position="274"/>
    </location>
</feature>
<evidence type="ECO:0000256" key="6">
    <source>
        <dbReference type="ARBA" id="ARBA00022692"/>
    </source>
</evidence>
<evidence type="ECO:0000256" key="5">
    <source>
        <dbReference type="ARBA" id="ARBA00022597"/>
    </source>
</evidence>
<feature type="transmembrane region" description="Helical" evidence="9">
    <location>
        <begin position="114"/>
        <end position="135"/>
    </location>
</feature>
<sequence>MIAPFMGFFIVDGLKQAPWTISIYAGALSCLAIAINRQFAQRIDRGKSAFPLIGVALGGYLLANLTLSIVPALWTVLTFGVVGFGVSTSAVSTMFSLGSGLAEQHQIERSRLNAFMRATTSTAWMVGPAVSFVIADQIGKVGVFRCGLLLGLVWLVLWWWVKPQNAKAKPKEGALEKREGGRVNPGLWLAATFVFCLSSARSLTFSTLPLFYVQEVGLPGYAPGLAFTVKTFVEVFAIFSTPLLMARFGIRKPLLATTLLAVIAIQFLASVQSFPQMLASAAMEGLYYGLYASLGISFVQSYAEDRPARATAIYWNTLMISGVLAGPAVGVIAQTYGFRTVLHVASAVAVFAAAVLLLGARQSWMLASSQS</sequence>
<feature type="transmembrane region" description="Helical" evidence="9">
    <location>
        <begin position="342"/>
        <end position="360"/>
    </location>
</feature>
<keyword evidence="3" id="KW-0813">Transport</keyword>
<dbReference type="PANTHER" id="PTHR23535:SF2">
    <property type="entry name" value="SUGAR EFFLUX TRANSPORTER A-RELATED"/>
    <property type="match status" value="1"/>
</dbReference>
<evidence type="ECO:0000256" key="2">
    <source>
        <dbReference type="ARBA" id="ARBA00006523"/>
    </source>
</evidence>
<dbReference type="SUPFAM" id="SSF103473">
    <property type="entry name" value="MFS general substrate transporter"/>
    <property type="match status" value="1"/>
</dbReference>
<evidence type="ECO:0000256" key="1">
    <source>
        <dbReference type="ARBA" id="ARBA00004651"/>
    </source>
</evidence>
<dbReference type="GO" id="GO:0022857">
    <property type="term" value="F:transmembrane transporter activity"/>
    <property type="evidence" value="ECO:0007669"/>
    <property type="project" value="InterPro"/>
</dbReference>
<gene>
    <name evidence="11" type="ORF">GGD50_004140</name>
</gene>
<comment type="similarity">
    <text evidence="2">Belongs to the major facilitator superfamily. Set transporter family.</text>
</comment>
<dbReference type="EMBL" id="JACHBI010000008">
    <property type="protein sequence ID" value="MBB5575505.1"/>
    <property type="molecule type" value="Genomic_DNA"/>
</dbReference>
<evidence type="ECO:0000256" key="8">
    <source>
        <dbReference type="ARBA" id="ARBA00023136"/>
    </source>
</evidence>
<dbReference type="InterPro" id="IPR020846">
    <property type="entry name" value="MFS_dom"/>
</dbReference>
<feature type="transmembrane region" description="Helical" evidence="9">
    <location>
        <begin position="315"/>
        <end position="336"/>
    </location>
</feature>
<name>A0A7W8XU90_9HYPH</name>
<accession>A0A7W8XU90</accession>
<dbReference type="PROSITE" id="PS50850">
    <property type="entry name" value="MFS"/>
    <property type="match status" value="1"/>
</dbReference>
<dbReference type="AlphaFoldDB" id="A0A7W8XU90"/>
<evidence type="ECO:0000313" key="12">
    <source>
        <dbReference type="Proteomes" id="UP000549882"/>
    </source>
</evidence>
<dbReference type="Gene3D" id="1.20.1250.20">
    <property type="entry name" value="MFS general substrate transporter like domains"/>
    <property type="match status" value="2"/>
</dbReference>
<dbReference type="Proteomes" id="UP000549882">
    <property type="component" value="Unassembled WGS sequence"/>
</dbReference>
<evidence type="ECO:0000256" key="7">
    <source>
        <dbReference type="ARBA" id="ARBA00022989"/>
    </source>
</evidence>
<dbReference type="InterPro" id="IPR011701">
    <property type="entry name" value="MFS"/>
</dbReference>
<reference evidence="11 12" key="1">
    <citation type="submission" date="2020-08" db="EMBL/GenBank/DDBJ databases">
        <title>Genomic Encyclopedia of Type Strains, Phase IV (KMG-V): Genome sequencing to study the core and pangenomes of soil and plant-associated prokaryotes.</title>
        <authorList>
            <person name="Whitman W."/>
        </authorList>
    </citation>
    <scope>NUCLEOTIDE SEQUENCE [LARGE SCALE GENOMIC DNA]</scope>
    <source>
        <strain evidence="11 12">SEMIA 4064</strain>
    </source>
</reference>
<dbReference type="PANTHER" id="PTHR23535">
    <property type="entry name" value="SUGAR EFFLUX TRANSPORTER A-RELATED"/>
    <property type="match status" value="1"/>
</dbReference>
<feature type="transmembrane region" description="Helical" evidence="9">
    <location>
        <begin position="76"/>
        <end position="102"/>
    </location>
</feature>
<evidence type="ECO:0000256" key="4">
    <source>
        <dbReference type="ARBA" id="ARBA00022475"/>
    </source>
</evidence>
<feature type="domain" description="Major facilitator superfamily (MFS) profile" evidence="10">
    <location>
        <begin position="187"/>
        <end position="371"/>
    </location>
</feature>
<keyword evidence="4" id="KW-1003">Cell membrane</keyword>
<keyword evidence="12" id="KW-1185">Reference proteome</keyword>
<dbReference type="InterPro" id="IPR036259">
    <property type="entry name" value="MFS_trans_sf"/>
</dbReference>
<evidence type="ECO:0000259" key="10">
    <source>
        <dbReference type="PROSITE" id="PS50850"/>
    </source>
</evidence>
<comment type="subcellular location">
    <subcellularLocation>
        <location evidence="1">Cell membrane</location>
        <topology evidence="1">Multi-pass membrane protein</topology>
    </subcellularLocation>
</comment>
<proteinExistence type="inferred from homology"/>
<evidence type="ECO:0000256" key="3">
    <source>
        <dbReference type="ARBA" id="ARBA00022448"/>
    </source>
</evidence>
<organism evidence="11 12">
    <name type="scientific">Rhizobium paranaense</name>
    <dbReference type="NCBI Taxonomy" id="1650438"/>
    <lineage>
        <taxon>Bacteria</taxon>
        <taxon>Pseudomonadati</taxon>
        <taxon>Pseudomonadota</taxon>
        <taxon>Alphaproteobacteria</taxon>
        <taxon>Hyphomicrobiales</taxon>
        <taxon>Rhizobiaceae</taxon>
        <taxon>Rhizobium/Agrobacterium group</taxon>
        <taxon>Rhizobium</taxon>
    </lineage>
</organism>
<comment type="caution">
    <text evidence="11">The sequence shown here is derived from an EMBL/GenBank/DDBJ whole genome shotgun (WGS) entry which is preliminary data.</text>
</comment>
<feature type="transmembrane region" description="Helical" evidence="9">
    <location>
        <begin position="187"/>
        <end position="212"/>
    </location>
</feature>
<protein>
    <submittedName>
        <fullName evidence="11">SET family sugar efflux transporter-like MFS transporter</fullName>
    </submittedName>
</protein>
<evidence type="ECO:0000256" key="9">
    <source>
        <dbReference type="SAM" id="Phobius"/>
    </source>
</evidence>
<feature type="transmembrane region" description="Helical" evidence="9">
    <location>
        <begin position="16"/>
        <end position="36"/>
    </location>
</feature>
<feature type="transmembrane region" description="Helical" evidence="9">
    <location>
        <begin position="141"/>
        <end position="161"/>
    </location>
</feature>
<dbReference type="GO" id="GO:0005886">
    <property type="term" value="C:plasma membrane"/>
    <property type="evidence" value="ECO:0007669"/>
    <property type="project" value="UniProtKB-SubCell"/>
</dbReference>